<feature type="transmembrane region" description="Helical" evidence="9">
    <location>
        <begin position="205"/>
        <end position="228"/>
    </location>
</feature>
<comment type="subcellular location">
    <subcellularLocation>
        <location evidence="1">Cell membrane</location>
        <topology evidence="1">Multi-pass membrane protein</topology>
    </subcellularLocation>
    <subcellularLocation>
        <location evidence="7">Membrane</location>
        <topology evidence="7">Multi-pass membrane protein</topology>
    </subcellularLocation>
</comment>
<accession>A0A517M0Q6</accession>
<dbReference type="GO" id="GO:0008137">
    <property type="term" value="F:NADH dehydrogenase (ubiquinone) activity"/>
    <property type="evidence" value="ECO:0007669"/>
    <property type="project" value="InterPro"/>
</dbReference>
<feature type="transmembrane region" description="Helical" evidence="9">
    <location>
        <begin position="79"/>
        <end position="100"/>
    </location>
</feature>
<feature type="transmembrane region" description="Helical" evidence="9">
    <location>
        <begin position="240"/>
        <end position="264"/>
    </location>
</feature>
<keyword evidence="5 9" id="KW-1133">Transmembrane helix</keyword>
<feature type="transmembrane region" description="Helical" evidence="9">
    <location>
        <begin position="6"/>
        <end position="25"/>
    </location>
</feature>
<evidence type="ECO:0000259" key="10">
    <source>
        <dbReference type="Pfam" id="PF00361"/>
    </source>
</evidence>
<dbReference type="Pfam" id="PF00361">
    <property type="entry name" value="Proton_antipo_M"/>
    <property type="match status" value="1"/>
</dbReference>
<dbReference type="GO" id="GO:0005886">
    <property type="term" value="C:plasma membrane"/>
    <property type="evidence" value="ECO:0007669"/>
    <property type="project" value="UniProtKB-SubCell"/>
</dbReference>
<dbReference type="KEGG" id="ruv:EC9_26440"/>
<dbReference type="AlphaFoldDB" id="A0A517M0Q6"/>
<evidence type="ECO:0000256" key="7">
    <source>
        <dbReference type="RuleBase" id="RU000320"/>
    </source>
</evidence>
<gene>
    <name evidence="11" type="primary">mrpD_2</name>
    <name evidence="11" type="ORF">EC9_26440</name>
</gene>
<dbReference type="InterPro" id="IPR050586">
    <property type="entry name" value="CPA3_Na-H_Antiporter_D"/>
</dbReference>
<dbReference type="EMBL" id="CP036261">
    <property type="protein sequence ID" value="QDS88453.1"/>
    <property type="molecule type" value="Genomic_DNA"/>
</dbReference>
<feature type="transmembrane region" description="Helical" evidence="9">
    <location>
        <begin position="306"/>
        <end position="333"/>
    </location>
</feature>
<organism evidence="11 12">
    <name type="scientific">Rosistilla ulvae</name>
    <dbReference type="NCBI Taxonomy" id="1930277"/>
    <lineage>
        <taxon>Bacteria</taxon>
        <taxon>Pseudomonadati</taxon>
        <taxon>Planctomycetota</taxon>
        <taxon>Planctomycetia</taxon>
        <taxon>Pirellulales</taxon>
        <taxon>Pirellulaceae</taxon>
        <taxon>Rosistilla</taxon>
    </lineage>
</organism>
<evidence type="ECO:0000313" key="11">
    <source>
        <dbReference type="EMBL" id="QDS88453.1"/>
    </source>
</evidence>
<dbReference type="PRINTS" id="PR01437">
    <property type="entry name" value="NUOXDRDTASE4"/>
</dbReference>
<evidence type="ECO:0000256" key="6">
    <source>
        <dbReference type="ARBA" id="ARBA00023136"/>
    </source>
</evidence>
<dbReference type="PANTHER" id="PTHR42703:SF1">
    <property type="entry name" value="NA(+)_H(+) ANTIPORTER SUBUNIT D1"/>
    <property type="match status" value="1"/>
</dbReference>
<evidence type="ECO:0000256" key="2">
    <source>
        <dbReference type="ARBA" id="ARBA00005346"/>
    </source>
</evidence>
<comment type="similarity">
    <text evidence="2">Belongs to the CPA3 antiporters (TC 2.A.63) subunit D family.</text>
</comment>
<protein>
    <submittedName>
        <fullName evidence="11">Na(+)/H(+) antiporter subunit D</fullName>
    </submittedName>
</protein>
<feature type="region of interest" description="Disordered" evidence="8">
    <location>
        <begin position="518"/>
        <end position="542"/>
    </location>
</feature>
<feature type="transmembrane region" description="Helical" evidence="9">
    <location>
        <begin position="134"/>
        <end position="152"/>
    </location>
</feature>
<name>A0A517M0Q6_9BACT</name>
<feature type="transmembrane region" description="Helical" evidence="9">
    <location>
        <begin position="276"/>
        <end position="294"/>
    </location>
</feature>
<keyword evidence="4 7" id="KW-0812">Transmembrane</keyword>
<feature type="transmembrane region" description="Helical" evidence="9">
    <location>
        <begin position="107"/>
        <end position="128"/>
    </location>
</feature>
<evidence type="ECO:0000256" key="3">
    <source>
        <dbReference type="ARBA" id="ARBA00022475"/>
    </source>
</evidence>
<sequence length="542" mass="58036">MNAQVAVIAPIALPLATMAVLLFAWKSIATQRVIGLIGSALLTVAAAVLLWFVDRNEFIVLQVGNWPAPFGITLVADRLSSIMVMLAGLMGVAVSVYSLVSIDESRVSYGFYPLMQLLLMGVCGAFLTGDLFNLYVWFEVMLIASFVLLTLGGERGQLEGAIKYVTLNLISSAVFLAAIGVIYAATGTLNMADLALKLRSFPDEGIVSVLAMLFLIAFGTKAAVFPLFFWLPASYHTPPVAVSAIFAGLLTKVGVYSLIRAFTLLFVTDLEFTHDLLLLIAGLTMVTGVLGAMAQSEIRRILSFHIVSQIGYMLMGLALFTPLALAGSIFYIIHHIVVKTNLFLIGGIVERRFGSGQLKDVGGLYRSAPILATLFFLSAMSLAGVPPLSGFFAKLTLIQGGLEAKGYAIVAVALVVSLLTLFSMTKIWAEVFWKPAPDDQPTTAHGVSYTTSERLSLFGPIVLLATITIVIGVLAGPVMDVSIATAKQLLDQDAYIEAVLPDHRLTDSQPSPIVPVAEAANAAEQSLEPHELRPRPRGVTSQ</sequence>
<evidence type="ECO:0000256" key="4">
    <source>
        <dbReference type="ARBA" id="ARBA00022692"/>
    </source>
</evidence>
<feature type="transmembrane region" description="Helical" evidence="9">
    <location>
        <begin position="407"/>
        <end position="429"/>
    </location>
</feature>
<keyword evidence="3" id="KW-1003">Cell membrane</keyword>
<evidence type="ECO:0000313" key="12">
    <source>
        <dbReference type="Proteomes" id="UP000319557"/>
    </source>
</evidence>
<dbReference type="InterPro" id="IPR001750">
    <property type="entry name" value="ND/Mrp_TM"/>
</dbReference>
<feature type="domain" description="NADH:quinone oxidoreductase/Mrp antiporter transmembrane" evidence="10">
    <location>
        <begin position="129"/>
        <end position="420"/>
    </location>
</feature>
<feature type="transmembrane region" description="Helical" evidence="9">
    <location>
        <begin position="370"/>
        <end position="395"/>
    </location>
</feature>
<dbReference type="PANTHER" id="PTHR42703">
    <property type="entry name" value="NADH DEHYDROGENASE"/>
    <property type="match status" value="1"/>
</dbReference>
<dbReference type="InterPro" id="IPR003918">
    <property type="entry name" value="NADH_UbQ_OxRdtase"/>
</dbReference>
<feature type="transmembrane region" description="Helical" evidence="9">
    <location>
        <begin position="457"/>
        <end position="479"/>
    </location>
</feature>
<keyword evidence="6 9" id="KW-0472">Membrane</keyword>
<evidence type="ECO:0000256" key="9">
    <source>
        <dbReference type="SAM" id="Phobius"/>
    </source>
</evidence>
<evidence type="ECO:0000256" key="8">
    <source>
        <dbReference type="SAM" id="MobiDB-lite"/>
    </source>
</evidence>
<keyword evidence="12" id="KW-1185">Reference proteome</keyword>
<evidence type="ECO:0000256" key="1">
    <source>
        <dbReference type="ARBA" id="ARBA00004651"/>
    </source>
</evidence>
<dbReference type="OrthoDB" id="9811718at2"/>
<dbReference type="Proteomes" id="UP000319557">
    <property type="component" value="Chromosome"/>
</dbReference>
<feature type="transmembrane region" description="Helical" evidence="9">
    <location>
        <begin position="164"/>
        <end position="185"/>
    </location>
</feature>
<feature type="transmembrane region" description="Helical" evidence="9">
    <location>
        <begin position="32"/>
        <end position="53"/>
    </location>
</feature>
<dbReference type="RefSeq" id="WP_145345688.1">
    <property type="nucleotide sequence ID" value="NZ_CP036261.1"/>
</dbReference>
<reference evidence="11 12" key="1">
    <citation type="submission" date="2019-02" db="EMBL/GenBank/DDBJ databases">
        <title>Deep-cultivation of Planctomycetes and their phenomic and genomic characterization uncovers novel biology.</title>
        <authorList>
            <person name="Wiegand S."/>
            <person name="Jogler M."/>
            <person name="Boedeker C."/>
            <person name="Pinto D."/>
            <person name="Vollmers J."/>
            <person name="Rivas-Marin E."/>
            <person name="Kohn T."/>
            <person name="Peeters S.H."/>
            <person name="Heuer A."/>
            <person name="Rast P."/>
            <person name="Oberbeckmann S."/>
            <person name="Bunk B."/>
            <person name="Jeske O."/>
            <person name="Meyerdierks A."/>
            <person name="Storesund J.E."/>
            <person name="Kallscheuer N."/>
            <person name="Luecker S."/>
            <person name="Lage O.M."/>
            <person name="Pohl T."/>
            <person name="Merkel B.J."/>
            <person name="Hornburger P."/>
            <person name="Mueller R.-W."/>
            <person name="Bruemmer F."/>
            <person name="Labrenz M."/>
            <person name="Spormann A.M."/>
            <person name="Op den Camp H."/>
            <person name="Overmann J."/>
            <person name="Amann R."/>
            <person name="Jetten M.S.M."/>
            <person name="Mascher T."/>
            <person name="Medema M.H."/>
            <person name="Devos D.P."/>
            <person name="Kaster A.-K."/>
            <person name="Ovreas L."/>
            <person name="Rohde M."/>
            <person name="Galperin M.Y."/>
            <person name="Jogler C."/>
        </authorList>
    </citation>
    <scope>NUCLEOTIDE SEQUENCE [LARGE SCALE GENOMIC DNA]</scope>
    <source>
        <strain evidence="11 12">EC9</strain>
    </source>
</reference>
<dbReference type="NCBIfam" id="NF009306">
    <property type="entry name" value="PRK12663.1"/>
    <property type="match status" value="1"/>
</dbReference>
<dbReference type="GO" id="GO:0042773">
    <property type="term" value="P:ATP synthesis coupled electron transport"/>
    <property type="evidence" value="ECO:0007669"/>
    <property type="project" value="InterPro"/>
</dbReference>
<evidence type="ECO:0000256" key="5">
    <source>
        <dbReference type="ARBA" id="ARBA00022989"/>
    </source>
</evidence>
<proteinExistence type="inferred from homology"/>